<gene>
    <name evidence="3" type="ORF">E1269_16120</name>
</gene>
<feature type="region of interest" description="Disordered" evidence="1">
    <location>
        <begin position="82"/>
        <end position="144"/>
    </location>
</feature>
<evidence type="ECO:0000256" key="2">
    <source>
        <dbReference type="SAM" id="Phobius"/>
    </source>
</evidence>
<feature type="compositionally biased region" description="Polar residues" evidence="1">
    <location>
        <begin position="94"/>
        <end position="110"/>
    </location>
</feature>
<keyword evidence="2" id="KW-0812">Transmembrane</keyword>
<evidence type="ECO:0000313" key="4">
    <source>
        <dbReference type="Proteomes" id="UP000294739"/>
    </source>
</evidence>
<dbReference type="AlphaFoldDB" id="A0A4R5DBL8"/>
<keyword evidence="4" id="KW-1185">Reference proteome</keyword>
<evidence type="ECO:0000313" key="3">
    <source>
        <dbReference type="EMBL" id="TDE08944.1"/>
    </source>
</evidence>
<dbReference type="EMBL" id="SMKZ01000021">
    <property type="protein sequence ID" value="TDE08944.1"/>
    <property type="molecule type" value="Genomic_DNA"/>
</dbReference>
<organism evidence="3 4">
    <name type="scientific">Jiangella asiatica</name>
    <dbReference type="NCBI Taxonomy" id="2530372"/>
    <lineage>
        <taxon>Bacteria</taxon>
        <taxon>Bacillati</taxon>
        <taxon>Actinomycetota</taxon>
        <taxon>Actinomycetes</taxon>
        <taxon>Jiangellales</taxon>
        <taxon>Jiangellaceae</taxon>
        <taxon>Jiangella</taxon>
    </lineage>
</organism>
<reference evidence="3 4" key="1">
    <citation type="submission" date="2019-03" db="EMBL/GenBank/DDBJ databases">
        <title>Draft genome sequences of novel Actinobacteria.</title>
        <authorList>
            <person name="Sahin N."/>
            <person name="Ay H."/>
            <person name="Saygin H."/>
        </authorList>
    </citation>
    <scope>NUCLEOTIDE SEQUENCE [LARGE SCALE GENOMIC DNA]</scope>
    <source>
        <strain evidence="3 4">5K138</strain>
    </source>
</reference>
<accession>A0A4R5DBL8</accession>
<dbReference type="RefSeq" id="WP_131896265.1">
    <property type="nucleotide sequence ID" value="NZ_SMKZ01000021.1"/>
</dbReference>
<protein>
    <recommendedName>
        <fullName evidence="5">LapA family protein</fullName>
    </recommendedName>
</protein>
<proteinExistence type="predicted"/>
<evidence type="ECO:0008006" key="5">
    <source>
        <dbReference type="Google" id="ProtNLM"/>
    </source>
</evidence>
<keyword evidence="2" id="KW-0472">Membrane</keyword>
<feature type="transmembrane region" description="Helical" evidence="2">
    <location>
        <begin position="44"/>
        <end position="65"/>
    </location>
</feature>
<dbReference type="OrthoDB" id="5194368at2"/>
<name>A0A4R5DBL8_9ACTN</name>
<dbReference type="Proteomes" id="UP000294739">
    <property type="component" value="Unassembled WGS sequence"/>
</dbReference>
<comment type="caution">
    <text evidence="3">The sequence shown here is derived from an EMBL/GenBank/DDBJ whole genome shotgun (WGS) entry which is preliminary data.</text>
</comment>
<dbReference type="InParanoid" id="A0A4R5DBL8"/>
<evidence type="ECO:0000256" key="1">
    <source>
        <dbReference type="SAM" id="MobiDB-lite"/>
    </source>
</evidence>
<sequence>MMIVLALLMLTAAVLAVVIAVSDGGGTVEIDQFGLDTELPVWGVFVAGIATGLVALAGIVALAAAMRRARARRTEIRHLREKVATQDVADDGTATPQATGDQPVADTTTEPAGRHGVTGRWRRRHAADDETSTRSEPPTGAARS</sequence>
<keyword evidence="2" id="KW-1133">Transmembrane helix</keyword>